<proteinExistence type="predicted"/>
<dbReference type="AlphaFoldDB" id="A0A1Y3PH50"/>
<comment type="caution">
    <text evidence="2">The sequence shown here is derived from an EMBL/GenBank/DDBJ whole genome shotgun (WGS) entry which is preliminary data.</text>
</comment>
<dbReference type="Proteomes" id="UP000196475">
    <property type="component" value="Unassembled WGS sequence"/>
</dbReference>
<sequence length="184" mass="18832">MPITITISANNAMEAKQLVHDLAYAIFRLPAEEITDTEVSTVEASGAPVASAEQPAAQVAPEPAQTAPTAAPVAAPASVPQISAPQSAAPTAPTAAPAAQPSNSAAPTAPASAPTAAPTTPPTAPTSVPQYDFNQLAVATMQLQQAGHNIFEIFQQFGITALNQLPKERYGEYAAVLRQRGAKI</sequence>
<organism evidence="2 3">
    <name type="scientific">Bacillus thermozeamaize</name>
    <dbReference type="NCBI Taxonomy" id="230954"/>
    <lineage>
        <taxon>Bacteria</taxon>
        <taxon>Bacillati</taxon>
        <taxon>Bacillota</taxon>
        <taxon>Bacilli</taxon>
        <taxon>Bacillales</taxon>
        <taxon>Bacillaceae</taxon>
        <taxon>Bacillus</taxon>
    </lineage>
</organism>
<dbReference type="EMBL" id="LZRT01000087">
    <property type="protein sequence ID" value="OUM86671.1"/>
    <property type="molecule type" value="Genomic_DNA"/>
</dbReference>
<evidence type="ECO:0000313" key="2">
    <source>
        <dbReference type="EMBL" id="OUM86671.1"/>
    </source>
</evidence>
<feature type="compositionally biased region" description="Low complexity" evidence="1">
    <location>
        <begin position="47"/>
        <end position="118"/>
    </location>
</feature>
<reference evidence="3" key="1">
    <citation type="submission" date="2016-06" db="EMBL/GenBank/DDBJ databases">
        <authorList>
            <person name="Nascimento L."/>
            <person name="Pereira R.V."/>
            <person name="Martins L.F."/>
            <person name="Quaggio R.B."/>
            <person name="Silva A.M."/>
            <person name="Setubal J.C."/>
        </authorList>
    </citation>
    <scope>NUCLEOTIDE SEQUENCE [LARGE SCALE GENOMIC DNA]</scope>
</reference>
<gene>
    <name evidence="2" type="ORF">BAA01_11750</name>
</gene>
<protein>
    <submittedName>
        <fullName evidence="2">Uncharacterized protein</fullName>
    </submittedName>
</protein>
<accession>A0A1Y3PH50</accession>
<feature type="region of interest" description="Disordered" evidence="1">
    <location>
        <begin position="45"/>
        <end position="128"/>
    </location>
</feature>
<evidence type="ECO:0000313" key="3">
    <source>
        <dbReference type="Proteomes" id="UP000196475"/>
    </source>
</evidence>
<name>A0A1Y3PH50_9BACI</name>
<evidence type="ECO:0000256" key="1">
    <source>
        <dbReference type="SAM" id="MobiDB-lite"/>
    </source>
</evidence>